<feature type="chain" id="PRO_5002135314" description="DUF4412 domain-containing protein" evidence="1">
    <location>
        <begin position="26"/>
        <end position="223"/>
    </location>
</feature>
<sequence length="223" mass="24781">MKLYMKKIILSGLMAFSLATSVAQKRLSDLTIVYDAVINTGSQEAKLADAFDGATTTVYLKGGLSRSDMVSALASFTTIHDSRSGTAVVLQEVGGQKLLIRMTEADWKDKNRKYEGIKFTPVEETKMLAGYKCKKAIAELKDGSTFTVFYTEDIIPENNNYSSQFKTLKGLPLEYELKQGNLNIRYVVSQVSLNPVPVAKFDIPKSGYRELTYEESKKGRKGN</sequence>
<dbReference type="EMBL" id="JSVC01000024">
    <property type="protein sequence ID" value="KIC92991.1"/>
    <property type="molecule type" value="Genomic_DNA"/>
</dbReference>
<dbReference type="Proteomes" id="UP000031408">
    <property type="component" value="Unassembled WGS sequence"/>
</dbReference>
<gene>
    <name evidence="2" type="ORF">OI18_19770</name>
</gene>
<proteinExistence type="predicted"/>
<evidence type="ECO:0000313" key="3">
    <source>
        <dbReference type="Proteomes" id="UP000031408"/>
    </source>
</evidence>
<feature type="signal peptide" evidence="1">
    <location>
        <begin position="1"/>
        <end position="25"/>
    </location>
</feature>
<accession>A0A0C1L0C5</accession>
<dbReference type="AlphaFoldDB" id="A0A0C1L0C5"/>
<protein>
    <recommendedName>
        <fullName evidence="4">DUF4412 domain-containing protein</fullName>
    </recommendedName>
</protein>
<keyword evidence="3" id="KW-1185">Reference proteome</keyword>
<organism evidence="2 3">
    <name type="scientific">Flavihumibacter solisilvae</name>
    <dbReference type="NCBI Taxonomy" id="1349421"/>
    <lineage>
        <taxon>Bacteria</taxon>
        <taxon>Pseudomonadati</taxon>
        <taxon>Bacteroidota</taxon>
        <taxon>Chitinophagia</taxon>
        <taxon>Chitinophagales</taxon>
        <taxon>Chitinophagaceae</taxon>
        <taxon>Flavihumibacter</taxon>
    </lineage>
</organism>
<evidence type="ECO:0000256" key="1">
    <source>
        <dbReference type="SAM" id="SignalP"/>
    </source>
</evidence>
<evidence type="ECO:0000313" key="2">
    <source>
        <dbReference type="EMBL" id="KIC92991.1"/>
    </source>
</evidence>
<evidence type="ECO:0008006" key="4">
    <source>
        <dbReference type="Google" id="ProtNLM"/>
    </source>
</evidence>
<keyword evidence="1" id="KW-0732">Signal</keyword>
<comment type="caution">
    <text evidence="2">The sequence shown here is derived from an EMBL/GenBank/DDBJ whole genome shotgun (WGS) entry which is preliminary data.</text>
</comment>
<name>A0A0C1L0C5_9BACT</name>
<dbReference type="STRING" id="1349421.OI18_19770"/>
<reference evidence="2 3" key="1">
    <citation type="submission" date="2014-11" db="EMBL/GenBank/DDBJ databases">
        <title>Genome sequence of Flavihumibacter solisilvae 3-3.</title>
        <authorList>
            <person name="Zhou G."/>
            <person name="Li M."/>
            <person name="Wang G."/>
        </authorList>
    </citation>
    <scope>NUCLEOTIDE SEQUENCE [LARGE SCALE GENOMIC DNA]</scope>
    <source>
        <strain evidence="2 3">3-3</strain>
    </source>
</reference>